<dbReference type="InterPro" id="IPR039425">
    <property type="entry name" value="RNA_pol_sigma-70-like"/>
</dbReference>
<dbReference type="InterPro" id="IPR013249">
    <property type="entry name" value="RNA_pol_sigma70_r4_t2"/>
</dbReference>
<dbReference type="OrthoDB" id="659569at2"/>
<reference evidence="7 8" key="1">
    <citation type="submission" date="2019-02" db="EMBL/GenBank/DDBJ databases">
        <title>Pedobacter sp. RP-3-21 sp. nov., isolated from Arctic soil.</title>
        <authorList>
            <person name="Dahal R.H."/>
        </authorList>
    </citation>
    <scope>NUCLEOTIDE SEQUENCE [LARGE SCALE GENOMIC DNA]</scope>
    <source>
        <strain evidence="7 8">RP-3-21</strain>
    </source>
</reference>
<evidence type="ECO:0000259" key="6">
    <source>
        <dbReference type="Pfam" id="PF08281"/>
    </source>
</evidence>
<dbReference type="InterPro" id="IPR036388">
    <property type="entry name" value="WH-like_DNA-bd_sf"/>
</dbReference>
<dbReference type="InterPro" id="IPR014284">
    <property type="entry name" value="RNA_pol_sigma-70_dom"/>
</dbReference>
<evidence type="ECO:0000259" key="5">
    <source>
        <dbReference type="Pfam" id="PF04542"/>
    </source>
</evidence>
<name>A0A4R0Q2W1_9SPHI</name>
<proteinExistence type="inferred from homology"/>
<dbReference type="Pfam" id="PF08281">
    <property type="entry name" value="Sigma70_r4_2"/>
    <property type="match status" value="1"/>
</dbReference>
<dbReference type="PANTHER" id="PTHR43133">
    <property type="entry name" value="RNA POLYMERASE ECF-TYPE SIGMA FACTO"/>
    <property type="match status" value="1"/>
</dbReference>
<dbReference type="PANTHER" id="PTHR43133:SF46">
    <property type="entry name" value="RNA POLYMERASE SIGMA-70 FACTOR ECF SUBFAMILY"/>
    <property type="match status" value="1"/>
</dbReference>
<dbReference type="SUPFAM" id="SSF88659">
    <property type="entry name" value="Sigma3 and sigma4 domains of RNA polymerase sigma factors"/>
    <property type="match status" value="1"/>
</dbReference>
<dbReference type="NCBIfam" id="TIGR02937">
    <property type="entry name" value="sigma70-ECF"/>
    <property type="match status" value="1"/>
</dbReference>
<dbReference type="GO" id="GO:0006352">
    <property type="term" value="P:DNA-templated transcription initiation"/>
    <property type="evidence" value="ECO:0007669"/>
    <property type="project" value="InterPro"/>
</dbReference>
<dbReference type="CDD" id="cd06171">
    <property type="entry name" value="Sigma70_r4"/>
    <property type="match status" value="1"/>
</dbReference>
<dbReference type="InterPro" id="IPR007627">
    <property type="entry name" value="RNA_pol_sigma70_r2"/>
</dbReference>
<dbReference type="GO" id="GO:0016987">
    <property type="term" value="F:sigma factor activity"/>
    <property type="evidence" value="ECO:0007669"/>
    <property type="project" value="UniProtKB-KW"/>
</dbReference>
<keyword evidence="8" id="KW-1185">Reference proteome</keyword>
<evidence type="ECO:0000313" key="7">
    <source>
        <dbReference type="EMBL" id="TCD28693.1"/>
    </source>
</evidence>
<dbReference type="InterPro" id="IPR014327">
    <property type="entry name" value="RNA_pol_sigma70_bacteroid"/>
</dbReference>
<dbReference type="SUPFAM" id="SSF88946">
    <property type="entry name" value="Sigma2 domain of RNA polymerase sigma factors"/>
    <property type="match status" value="1"/>
</dbReference>
<evidence type="ECO:0000256" key="2">
    <source>
        <dbReference type="ARBA" id="ARBA00023015"/>
    </source>
</evidence>
<dbReference type="Pfam" id="PF04542">
    <property type="entry name" value="Sigma70_r2"/>
    <property type="match status" value="1"/>
</dbReference>
<feature type="domain" description="RNA polymerase sigma-70 region 2" evidence="5">
    <location>
        <begin position="27"/>
        <end position="93"/>
    </location>
</feature>
<dbReference type="GO" id="GO:0003677">
    <property type="term" value="F:DNA binding"/>
    <property type="evidence" value="ECO:0007669"/>
    <property type="project" value="InterPro"/>
</dbReference>
<dbReference type="AlphaFoldDB" id="A0A4R0Q2W1"/>
<dbReference type="InterPro" id="IPR013324">
    <property type="entry name" value="RNA_pol_sigma_r3/r4-like"/>
</dbReference>
<comment type="caution">
    <text evidence="7">The sequence shown here is derived from an EMBL/GenBank/DDBJ whole genome shotgun (WGS) entry which is preliminary data.</text>
</comment>
<dbReference type="NCBIfam" id="TIGR02985">
    <property type="entry name" value="Sig70_bacteroi1"/>
    <property type="match status" value="1"/>
</dbReference>
<dbReference type="Gene3D" id="1.10.10.10">
    <property type="entry name" value="Winged helix-like DNA-binding domain superfamily/Winged helix DNA-binding domain"/>
    <property type="match status" value="1"/>
</dbReference>
<dbReference type="InterPro" id="IPR013325">
    <property type="entry name" value="RNA_pol_sigma_r2"/>
</dbReference>
<evidence type="ECO:0000256" key="4">
    <source>
        <dbReference type="ARBA" id="ARBA00023163"/>
    </source>
</evidence>
<evidence type="ECO:0000313" key="8">
    <source>
        <dbReference type="Proteomes" id="UP000293925"/>
    </source>
</evidence>
<keyword evidence="3" id="KW-0731">Sigma factor</keyword>
<sequence>MSTYRKLNDLNLIDLLREGDRVAYTQIYDRYERLLFIHAYSRLQKKEESRDIVQDIFIVLWNNREKLEVTRSLRAYLFTAVRNRIFNLIAKEKLESEYLSSLENYITNCNDDTDYNIRYTQLMGIIDREIALLPRKMREVFELSRYEELSHREIADILAISEQTVKKQVQNALKILKNKLGSIFPLIFL</sequence>
<dbReference type="RefSeq" id="WP_131527804.1">
    <property type="nucleotide sequence ID" value="NZ_SJSO01000003.1"/>
</dbReference>
<keyword evidence="2" id="KW-0805">Transcription regulation</keyword>
<gene>
    <name evidence="7" type="ORF">EZ456_04735</name>
</gene>
<protein>
    <submittedName>
        <fullName evidence="7">RNA polymerase sigma-70 factor</fullName>
    </submittedName>
</protein>
<dbReference type="Proteomes" id="UP000293925">
    <property type="component" value="Unassembled WGS sequence"/>
</dbReference>
<keyword evidence="4" id="KW-0804">Transcription</keyword>
<comment type="similarity">
    <text evidence="1">Belongs to the sigma-70 factor family. ECF subfamily.</text>
</comment>
<organism evidence="7 8">
    <name type="scientific">Pedobacter psychrodurus</name>
    <dbReference type="NCBI Taxonomy" id="2530456"/>
    <lineage>
        <taxon>Bacteria</taxon>
        <taxon>Pseudomonadati</taxon>
        <taxon>Bacteroidota</taxon>
        <taxon>Sphingobacteriia</taxon>
        <taxon>Sphingobacteriales</taxon>
        <taxon>Sphingobacteriaceae</taxon>
        <taxon>Pedobacter</taxon>
    </lineage>
</organism>
<accession>A0A4R0Q2W1</accession>
<feature type="domain" description="RNA polymerase sigma factor 70 region 4 type 2" evidence="6">
    <location>
        <begin position="125"/>
        <end position="175"/>
    </location>
</feature>
<evidence type="ECO:0000256" key="1">
    <source>
        <dbReference type="ARBA" id="ARBA00010641"/>
    </source>
</evidence>
<evidence type="ECO:0000256" key="3">
    <source>
        <dbReference type="ARBA" id="ARBA00023082"/>
    </source>
</evidence>
<dbReference type="Gene3D" id="1.10.1740.10">
    <property type="match status" value="1"/>
</dbReference>
<dbReference type="EMBL" id="SJSO01000003">
    <property type="protein sequence ID" value="TCD28693.1"/>
    <property type="molecule type" value="Genomic_DNA"/>
</dbReference>